<proteinExistence type="inferred from homology"/>
<dbReference type="PANTHER" id="PTHR14456:SF2">
    <property type="entry name" value="INOSITOL-PENTAKISPHOSPHATE 2-KINASE"/>
    <property type="match status" value="1"/>
</dbReference>
<comment type="similarity">
    <text evidence="2">Belongs to the IPK1 type 1 family.</text>
</comment>
<dbReference type="AlphaFoldDB" id="A0A9P4VWU0"/>
<evidence type="ECO:0000256" key="5">
    <source>
        <dbReference type="ARBA" id="ARBA00022679"/>
    </source>
</evidence>
<dbReference type="Pfam" id="PF06090">
    <property type="entry name" value="Ins_P5_2-kin"/>
    <property type="match status" value="1"/>
</dbReference>
<comment type="function">
    <text evidence="1">Has kinase activity and phosphorylates inositol-1,3,4,5,6-pentakisphosphate (Ins(1,3,4,5,6)P5) to produce 1,2,3,4,5,6-hexakisphosphate (InsP6), also known as phytate.</text>
</comment>
<keyword evidence="5 9" id="KW-0808">Transferase</keyword>
<dbReference type="GO" id="GO:0005634">
    <property type="term" value="C:nucleus"/>
    <property type="evidence" value="ECO:0007669"/>
    <property type="project" value="TreeGrafter"/>
</dbReference>
<gene>
    <name evidence="10" type="ORF">M501DRAFT_56339</name>
</gene>
<keyword evidence="7 9" id="KW-0418">Kinase</keyword>
<evidence type="ECO:0000256" key="8">
    <source>
        <dbReference type="ARBA" id="ARBA00022840"/>
    </source>
</evidence>
<dbReference type="InterPro" id="IPR009286">
    <property type="entry name" value="Ins_P5_2-kin"/>
</dbReference>
<evidence type="ECO:0000313" key="10">
    <source>
        <dbReference type="EMBL" id="KAF2843074.1"/>
    </source>
</evidence>
<evidence type="ECO:0000256" key="3">
    <source>
        <dbReference type="ARBA" id="ARBA00012023"/>
    </source>
</evidence>
<keyword evidence="8 9" id="KW-0067">ATP-binding</keyword>
<evidence type="ECO:0000313" key="11">
    <source>
        <dbReference type="Proteomes" id="UP000799429"/>
    </source>
</evidence>
<comment type="domain">
    <text evidence="9">The EXKPK motif is conserved in inositol-pentakisphosphate 2-kinases of both family 1 and 2.</text>
</comment>
<evidence type="ECO:0000256" key="1">
    <source>
        <dbReference type="ARBA" id="ARBA00003979"/>
    </source>
</evidence>
<dbReference type="EMBL" id="MU006089">
    <property type="protein sequence ID" value="KAF2843074.1"/>
    <property type="molecule type" value="Genomic_DNA"/>
</dbReference>
<evidence type="ECO:0000256" key="9">
    <source>
        <dbReference type="RuleBase" id="RU364126"/>
    </source>
</evidence>
<keyword evidence="6 9" id="KW-0547">Nucleotide-binding</keyword>
<comment type="function">
    <text evidence="9">Phosphorylates Ins(1,3,4,5,6)P5 at position 2 to form Ins(1,2,3,4,5,6)P6 (InsP6 or phytate).</text>
</comment>
<evidence type="ECO:0000256" key="4">
    <source>
        <dbReference type="ARBA" id="ARBA00014846"/>
    </source>
</evidence>
<reference evidence="10" key="1">
    <citation type="journal article" date="2020" name="Stud. Mycol.">
        <title>101 Dothideomycetes genomes: a test case for predicting lifestyles and emergence of pathogens.</title>
        <authorList>
            <person name="Haridas S."/>
            <person name="Albert R."/>
            <person name="Binder M."/>
            <person name="Bloem J."/>
            <person name="Labutti K."/>
            <person name="Salamov A."/>
            <person name="Andreopoulos B."/>
            <person name="Baker S."/>
            <person name="Barry K."/>
            <person name="Bills G."/>
            <person name="Bluhm B."/>
            <person name="Cannon C."/>
            <person name="Castanera R."/>
            <person name="Culley D."/>
            <person name="Daum C."/>
            <person name="Ezra D."/>
            <person name="Gonzalez J."/>
            <person name="Henrissat B."/>
            <person name="Kuo A."/>
            <person name="Liang C."/>
            <person name="Lipzen A."/>
            <person name="Lutzoni F."/>
            <person name="Magnuson J."/>
            <person name="Mondo S."/>
            <person name="Nolan M."/>
            <person name="Ohm R."/>
            <person name="Pangilinan J."/>
            <person name="Park H.-J."/>
            <person name="Ramirez L."/>
            <person name="Alfaro M."/>
            <person name="Sun H."/>
            <person name="Tritt A."/>
            <person name="Yoshinaga Y."/>
            <person name="Zwiers L.-H."/>
            <person name="Turgeon B."/>
            <person name="Goodwin S."/>
            <person name="Spatafora J."/>
            <person name="Crous P."/>
            <person name="Grigoriev I."/>
        </authorList>
    </citation>
    <scope>NUCLEOTIDE SEQUENCE</scope>
    <source>
        <strain evidence="10">CBS 101060</strain>
    </source>
</reference>
<keyword evidence="11" id="KW-1185">Reference proteome</keyword>
<evidence type="ECO:0000256" key="2">
    <source>
        <dbReference type="ARBA" id="ARBA00008305"/>
    </source>
</evidence>
<dbReference type="PANTHER" id="PTHR14456">
    <property type="entry name" value="INOSITOL POLYPHOSPHATE KINASE 1"/>
    <property type="match status" value="1"/>
</dbReference>
<sequence length="357" mass="40606">MIEAQLDGDPPAIHPRGRKYQQQSEIVLEYHKEGGANVLYRIQPSAQGTIDPAHRTWINQLLRLRKDNISSISVDSYHRTIKKNFESDDIVRSELVICHPSIIDALNLELKQLEDDGIRPTKRLNQFISVKDLHGMLMPNMLAPAEGVYTIEMKPKWLLQSPTAPPNARRCRTCAKAARDNCKAPQRQWGGRVHLYCPLALVSDDEELVTPVIRTLFKTAHVSFENNALCSQDRIINLLTSYFTGSGDGLRLLKQLQDLQAKFDPDGAMGIAPDLEKLAFAMTLRDCSMFLRFSGDCDRPVEARLADLDPKPTEGKLSYWRKLEEQLTDEGWYTGTEKFQEIQKQDEVCLLWTRNGT</sequence>
<accession>A0A9P4VWU0</accession>
<comment type="catalytic activity">
    <reaction evidence="9">
        <text>1D-myo-inositol 1,3,4,5,6-pentakisphosphate + ATP = 1D-myo-inositol hexakisphosphate + ADP + H(+)</text>
        <dbReference type="Rhea" id="RHEA:20313"/>
        <dbReference type="ChEBI" id="CHEBI:15378"/>
        <dbReference type="ChEBI" id="CHEBI:30616"/>
        <dbReference type="ChEBI" id="CHEBI:57733"/>
        <dbReference type="ChEBI" id="CHEBI:58130"/>
        <dbReference type="ChEBI" id="CHEBI:456216"/>
        <dbReference type="EC" id="2.7.1.158"/>
    </reaction>
</comment>
<dbReference type="EC" id="2.7.1.158" evidence="3 9"/>
<evidence type="ECO:0000256" key="7">
    <source>
        <dbReference type="ARBA" id="ARBA00022777"/>
    </source>
</evidence>
<dbReference type="Proteomes" id="UP000799429">
    <property type="component" value="Unassembled WGS sequence"/>
</dbReference>
<dbReference type="GO" id="GO:0035299">
    <property type="term" value="F:inositol-1,3,4,5,6-pentakisphosphate 2-kinase activity"/>
    <property type="evidence" value="ECO:0007669"/>
    <property type="project" value="UniProtKB-EC"/>
</dbReference>
<dbReference type="GO" id="GO:0032958">
    <property type="term" value="P:inositol phosphate biosynthetic process"/>
    <property type="evidence" value="ECO:0007669"/>
    <property type="project" value="TreeGrafter"/>
</dbReference>
<comment type="caution">
    <text evidence="10">The sequence shown here is derived from an EMBL/GenBank/DDBJ whole genome shotgun (WGS) entry which is preliminary data.</text>
</comment>
<name>A0A9P4VWU0_9PEZI</name>
<evidence type="ECO:0000256" key="6">
    <source>
        <dbReference type="ARBA" id="ARBA00022741"/>
    </source>
</evidence>
<protein>
    <recommendedName>
        <fullName evidence="4 9">Inositol-pentakisphosphate 2-kinase</fullName>
        <ecNumber evidence="3 9">2.7.1.158</ecNumber>
    </recommendedName>
</protein>
<organism evidence="10 11">
    <name type="scientific">Patellaria atrata CBS 101060</name>
    <dbReference type="NCBI Taxonomy" id="1346257"/>
    <lineage>
        <taxon>Eukaryota</taxon>
        <taxon>Fungi</taxon>
        <taxon>Dikarya</taxon>
        <taxon>Ascomycota</taxon>
        <taxon>Pezizomycotina</taxon>
        <taxon>Dothideomycetes</taxon>
        <taxon>Dothideomycetes incertae sedis</taxon>
        <taxon>Patellariales</taxon>
        <taxon>Patellariaceae</taxon>
        <taxon>Patellaria</taxon>
    </lineage>
</organism>
<dbReference type="GO" id="GO:0005524">
    <property type="term" value="F:ATP binding"/>
    <property type="evidence" value="ECO:0007669"/>
    <property type="project" value="UniProtKB-KW"/>
</dbReference>
<dbReference type="OrthoDB" id="272370at2759"/>